<dbReference type="AlphaFoldDB" id="A0A7C4CEA6"/>
<dbReference type="GO" id="GO:0016788">
    <property type="term" value="F:hydrolase activity, acting on ester bonds"/>
    <property type="evidence" value="ECO:0007669"/>
    <property type="project" value="InterPro"/>
</dbReference>
<keyword evidence="4" id="KW-0051">Antiviral defense</keyword>
<sequence>MSIHFKEVKHMFYSVVLTLQAISSGQITSFVGQKIHGWLFSLLKKADANLAPALHASVPNKAFTVSSFLGRKLNSTLEINEGELYKIRLTFLNDNVFQAISGEIYELLARAIPIQLERVKFIINLLTVDPEDPWSGFTTEEELLESVNENREIALKFYTPTCFRIGDLHLREPEPEKVFTSLLCKWNTHCSFKFDENLRDKFKEIVILESDIIQKRVQFSHFYIQGFVGSVKYKLPEIPSVIKTANILANFAFYSGVGYKTTMGLGQVKRL</sequence>
<dbReference type="GO" id="GO:0051607">
    <property type="term" value="P:defense response to virus"/>
    <property type="evidence" value="ECO:0007669"/>
    <property type="project" value="UniProtKB-KW"/>
</dbReference>
<evidence type="ECO:0000313" key="7">
    <source>
        <dbReference type="EMBL" id="HGU40840.1"/>
    </source>
</evidence>
<dbReference type="GO" id="GO:0004519">
    <property type="term" value="F:endonuclease activity"/>
    <property type="evidence" value="ECO:0007669"/>
    <property type="project" value="UniProtKB-KW"/>
</dbReference>
<keyword evidence="1" id="KW-0540">Nuclease</keyword>
<name>A0A7C4CEA6_9BACT</name>
<proteinExistence type="predicted"/>
<comment type="caution">
    <text evidence="7">The sequence shown here is derived from an EMBL/GenBank/DDBJ whole genome shotgun (WGS) entry which is preliminary data.</text>
</comment>
<accession>A0A7C4CEA6</accession>
<dbReference type="Gene3D" id="3.30.70.1890">
    <property type="match status" value="1"/>
</dbReference>
<feature type="domain" description="CRISPR-associated protein Cas6 C-terminal" evidence="5">
    <location>
        <begin position="155"/>
        <end position="268"/>
    </location>
</feature>
<dbReference type="CDD" id="cd21141">
    <property type="entry name" value="Cas6_III-like"/>
    <property type="match status" value="1"/>
</dbReference>
<evidence type="ECO:0000256" key="3">
    <source>
        <dbReference type="ARBA" id="ARBA00022801"/>
    </source>
</evidence>
<dbReference type="InterPro" id="IPR045648">
    <property type="entry name" value="CRISPR-assoc_Cas6-like_N"/>
</dbReference>
<evidence type="ECO:0000259" key="5">
    <source>
        <dbReference type="Pfam" id="PF10040"/>
    </source>
</evidence>
<dbReference type="EMBL" id="DSZY01000029">
    <property type="protein sequence ID" value="HGU40840.1"/>
    <property type="molecule type" value="Genomic_DNA"/>
</dbReference>
<gene>
    <name evidence="7" type="primary">cas6</name>
    <name evidence="7" type="ORF">ENT77_06545</name>
</gene>
<dbReference type="InterPro" id="IPR010156">
    <property type="entry name" value="CRISPR-assoc_prot_Cas6"/>
</dbReference>
<feature type="domain" description="CRISPR-associated protein Cas6-like N-terminal" evidence="6">
    <location>
        <begin position="11"/>
        <end position="143"/>
    </location>
</feature>
<evidence type="ECO:0000256" key="2">
    <source>
        <dbReference type="ARBA" id="ARBA00022759"/>
    </source>
</evidence>
<evidence type="ECO:0000259" key="6">
    <source>
        <dbReference type="Pfam" id="PF19308"/>
    </source>
</evidence>
<protein>
    <submittedName>
        <fullName evidence="7">CRISPR-associated endoribonuclease Cas6</fullName>
    </submittedName>
</protein>
<organism evidence="7">
    <name type="scientific">Fervidobacterium thailandense</name>
    <dbReference type="NCBI Taxonomy" id="1008305"/>
    <lineage>
        <taxon>Bacteria</taxon>
        <taxon>Thermotogati</taxon>
        <taxon>Thermotogota</taxon>
        <taxon>Thermotogae</taxon>
        <taxon>Thermotogales</taxon>
        <taxon>Fervidobacteriaceae</taxon>
        <taxon>Fervidobacterium</taxon>
    </lineage>
</organism>
<evidence type="ECO:0000256" key="4">
    <source>
        <dbReference type="ARBA" id="ARBA00023118"/>
    </source>
</evidence>
<dbReference type="NCBIfam" id="TIGR01877">
    <property type="entry name" value="cas_cas6"/>
    <property type="match status" value="1"/>
</dbReference>
<dbReference type="Pfam" id="PF19308">
    <property type="entry name" value="CRISPR_Cas6_N"/>
    <property type="match status" value="1"/>
</dbReference>
<dbReference type="InterPro" id="IPR045747">
    <property type="entry name" value="CRISPR-assoc_prot_Cas6_N_sf"/>
</dbReference>
<evidence type="ECO:0000256" key="1">
    <source>
        <dbReference type="ARBA" id="ARBA00022722"/>
    </source>
</evidence>
<dbReference type="Gene3D" id="3.30.70.1900">
    <property type="match status" value="1"/>
</dbReference>
<keyword evidence="3" id="KW-0378">Hydrolase</keyword>
<dbReference type="InterPro" id="IPR019267">
    <property type="entry name" value="CRISPR-assoc_Cas6_C"/>
</dbReference>
<keyword evidence="2" id="KW-0255">Endonuclease</keyword>
<reference evidence="7" key="1">
    <citation type="journal article" date="2020" name="mSystems">
        <title>Genome- and Community-Level Interaction Insights into Carbon Utilization and Element Cycling Functions of Hydrothermarchaeota in Hydrothermal Sediment.</title>
        <authorList>
            <person name="Zhou Z."/>
            <person name="Liu Y."/>
            <person name="Xu W."/>
            <person name="Pan J."/>
            <person name="Luo Z.H."/>
            <person name="Li M."/>
        </authorList>
    </citation>
    <scope>NUCLEOTIDE SEQUENCE [LARGE SCALE GENOMIC DNA]</scope>
    <source>
        <strain evidence="7">SpSt-609</strain>
    </source>
</reference>
<dbReference type="Pfam" id="PF10040">
    <property type="entry name" value="CRISPR_Cas6"/>
    <property type="match status" value="1"/>
</dbReference>